<gene>
    <name evidence="6" type="ORF">Moror_13342</name>
</gene>
<evidence type="ECO:0000256" key="1">
    <source>
        <dbReference type="ARBA" id="ARBA00023125"/>
    </source>
</evidence>
<dbReference type="AlphaFoldDB" id="V2WCP5"/>
<feature type="region of interest" description="Disordered" evidence="4">
    <location>
        <begin position="1"/>
        <end position="28"/>
    </location>
</feature>
<evidence type="ECO:0000313" key="7">
    <source>
        <dbReference type="Proteomes" id="UP000017559"/>
    </source>
</evidence>
<evidence type="ECO:0000256" key="4">
    <source>
        <dbReference type="SAM" id="MobiDB-lite"/>
    </source>
</evidence>
<dbReference type="PROSITE" id="PS50118">
    <property type="entry name" value="HMG_BOX_2"/>
    <property type="match status" value="1"/>
</dbReference>
<dbReference type="GO" id="GO:0005634">
    <property type="term" value="C:nucleus"/>
    <property type="evidence" value="ECO:0007669"/>
    <property type="project" value="UniProtKB-UniRule"/>
</dbReference>
<feature type="compositionally biased region" description="Polar residues" evidence="4">
    <location>
        <begin position="372"/>
        <end position="389"/>
    </location>
</feature>
<keyword evidence="3" id="KW-0539">Nucleus</keyword>
<evidence type="ECO:0000313" key="6">
    <source>
        <dbReference type="EMBL" id="ESK84598.1"/>
    </source>
</evidence>
<evidence type="ECO:0000256" key="3">
    <source>
        <dbReference type="PROSITE-ProRule" id="PRU00267"/>
    </source>
</evidence>
<dbReference type="GO" id="GO:0030154">
    <property type="term" value="P:cell differentiation"/>
    <property type="evidence" value="ECO:0007669"/>
    <property type="project" value="TreeGrafter"/>
</dbReference>
<proteinExistence type="predicted"/>
<dbReference type="SUPFAM" id="SSF47095">
    <property type="entry name" value="HMG-box"/>
    <property type="match status" value="1"/>
</dbReference>
<dbReference type="KEGG" id="mrr:Moror_13342"/>
<comment type="caution">
    <text evidence="6">The sequence shown here is derived from an EMBL/GenBank/DDBJ whole genome shotgun (WGS) entry which is preliminary data.</text>
</comment>
<feature type="domain" description="HMG box" evidence="5">
    <location>
        <begin position="159"/>
        <end position="236"/>
    </location>
</feature>
<keyword evidence="2" id="KW-0804">Transcription</keyword>
<dbReference type="GO" id="GO:0001228">
    <property type="term" value="F:DNA-binding transcription activator activity, RNA polymerase II-specific"/>
    <property type="evidence" value="ECO:0007669"/>
    <property type="project" value="TreeGrafter"/>
</dbReference>
<feature type="region of interest" description="Disordered" evidence="4">
    <location>
        <begin position="224"/>
        <end position="389"/>
    </location>
</feature>
<reference evidence="6 7" key="1">
    <citation type="journal article" date="2014" name="BMC Genomics">
        <title>Genome and secretome analysis of the hemibiotrophic fungal pathogen, Moniliophthora roreri, which causes frosty pod rot disease of cacao: mechanisms of the biotrophic and necrotrophic phases.</title>
        <authorList>
            <person name="Meinhardt L.W."/>
            <person name="Costa G.G.L."/>
            <person name="Thomazella D.P.T."/>
            <person name="Teixeira P.J.P.L."/>
            <person name="Carazzolle M.F."/>
            <person name="Schuster S.C."/>
            <person name="Carlson J.E."/>
            <person name="Guiltinan M.J."/>
            <person name="Mieczkowski P."/>
            <person name="Farmer A."/>
            <person name="Ramaraj T."/>
            <person name="Crozier J."/>
            <person name="Davis R.E."/>
            <person name="Shao J."/>
            <person name="Melnick R.L."/>
            <person name="Pereira G.A.G."/>
            <person name="Bailey B.A."/>
        </authorList>
    </citation>
    <scope>NUCLEOTIDE SEQUENCE [LARGE SCALE GENOMIC DNA]</scope>
    <source>
        <strain evidence="6 7">MCA 2997</strain>
    </source>
</reference>
<dbReference type="Pfam" id="PF00505">
    <property type="entry name" value="HMG_box"/>
    <property type="match status" value="1"/>
</dbReference>
<feature type="DNA-binding region" description="HMG box" evidence="3">
    <location>
        <begin position="159"/>
        <end position="236"/>
    </location>
</feature>
<dbReference type="PANTHER" id="PTHR10270">
    <property type="entry name" value="SOX TRANSCRIPTION FACTOR"/>
    <property type="match status" value="1"/>
</dbReference>
<organism evidence="6 7">
    <name type="scientific">Moniliophthora roreri (strain MCA 2997)</name>
    <name type="common">Cocoa frosty pod rot fungus</name>
    <name type="synonym">Crinipellis roreri</name>
    <dbReference type="NCBI Taxonomy" id="1381753"/>
    <lineage>
        <taxon>Eukaryota</taxon>
        <taxon>Fungi</taxon>
        <taxon>Dikarya</taxon>
        <taxon>Basidiomycota</taxon>
        <taxon>Agaricomycotina</taxon>
        <taxon>Agaricomycetes</taxon>
        <taxon>Agaricomycetidae</taxon>
        <taxon>Agaricales</taxon>
        <taxon>Marasmiineae</taxon>
        <taxon>Marasmiaceae</taxon>
        <taxon>Moniliophthora</taxon>
    </lineage>
</organism>
<dbReference type="EMBL" id="AWSO01001269">
    <property type="protein sequence ID" value="ESK84598.1"/>
    <property type="molecule type" value="Genomic_DNA"/>
</dbReference>
<name>V2WCP5_MONRO</name>
<sequence>MPAVRNRDTQDDLTRDLPPLPSFPDSYDHPPSAFKFEFPPWNNDLNDSPFLADPYSPCRPDISTPTINASPPTIYSPTPRAFNTFLDSPYCPPDLPMINLRSIPTPFPRYFLSPSPPLDHLKIPHHHLKTSYHHPKPSQPASASIDIKCRPRKGGKDYIPRPENAFILFRRKVVKDRQQALGEAAADLMTKKQRHADLSKAIGQQWKTLQPEERRHWEDLAKEKKKEHERLYPNYASRPARERDRVGIEKNRLRTAELGKSGPPVAEQGDVPSTSSEARNDHSTPSEASNAHENPSEARNNHHTPPETHNTPNHNTPPETSSAHDNPSEAQNNHNTTPETHDTPNHNTPSEAINNHDTRNITSESESDDRNNLPNGQHDQGPTIFSHSSGFTISGGQFNNVHGDQVNSVAFHAFGLPQFIQFHPIPDESAVTGLLGSIPVFLYDQLSLLASSLDLSVVQLLFLLMYHSFEPQVIQLISGTPLRQLLG</sequence>
<dbReference type="InterPro" id="IPR009071">
    <property type="entry name" value="HMG_box_dom"/>
</dbReference>
<evidence type="ECO:0000259" key="5">
    <source>
        <dbReference type="PROSITE" id="PS50118"/>
    </source>
</evidence>
<dbReference type="SMART" id="SM00398">
    <property type="entry name" value="HMG"/>
    <property type="match status" value="1"/>
</dbReference>
<feature type="compositionally biased region" description="Basic and acidic residues" evidence="4">
    <location>
        <begin position="294"/>
        <end position="306"/>
    </location>
</feature>
<feature type="compositionally biased region" description="Polar residues" evidence="4">
    <location>
        <begin position="307"/>
        <end position="338"/>
    </location>
</feature>
<accession>V2WCP5</accession>
<dbReference type="HOGENOM" id="CLU_560302_0_0_1"/>
<feature type="compositionally biased region" description="Basic and acidic residues" evidence="4">
    <location>
        <begin position="239"/>
        <end position="257"/>
    </location>
</feature>
<feature type="compositionally biased region" description="Basic and acidic residues" evidence="4">
    <location>
        <begin position="1"/>
        <end position="15"/>
    </location>
</feature>
<dbReference type="GO" id="GO:0000978">
    <property type="term" value="F:RNA polymerase II cis-regulatory region sequence-specific DNA binding"/>
    <property type="evidence" value="ECO:0007669"/>
    <property type="project" value="TreeGrafter"/>
</dbReference>
<keyword evidence="1 3" id="KW-0238">DNA-binding</keyword>
<keyword evidence="7" id="KW-1185">Reference proteome</keyword>
<evidence type="ECO:0000256" key="2">
    <source>
        <dbReference type="ARBA" id="ARBA00023163"/>
    </source>
</evidence>
<dbReference type="Gene3D" id="1.10.30.10">
    <property type="entry name" value="High mobility group box domain"/>
    <property type="match status" value="1"/>
</dbReference>
<dbReference type="InterPro" id="IPR036910">
    <property type="entry name" value="HMG_box_dom_sf"/>
</dbReference>
<dbReference type="InterPro" id="IPR050140">
    <property type="entry name" value="SRY-related_HMG-box_TF-like"/>
</dbReference>
<dbReference type="Proteomes" id="UP000017559">
    <property type="component" value="Unassembled WGS sequence"/>
</dbReference>
<dbReference type="OrthoDB" id="6247875at2759"/>
<dbReference type="CDD" id="cd01389">
    <property type="entry name" value="HMG-box_ROX1-like"/>
    <property type="match status" value="1"/>
</dbReference>
<protein>
    <submittedName>
        <fullName evidence="6">Rox1p</fullName>
    </submittedName>
</protein>
<dbReference type="PANTHER" id="PTHR10270:SF161">
    <property type="entry name" value="SEX-DETERMINING REGION Y PROTEIN"/>
    <property type="match status" value="1"/>
</dbReference>